<gene>
    <name evidence="2" type="ORF">bsdtw1_01202</name>
</gene>
<dbReference type="InterPro" id="IPR035167">
    <property type="entry name" value="DUF5316"/>
</dbReference>
<evidence type="ECO:0000313" key="3">
    <source>
        <dbReference type="Proteomes" id="UP000580568"/>
    </source>
</evidence>
<keyword evidence="1" id="KW-0812">Transmembrane</keyword>
<feature type="transmembrane region" description="Helical" evidence="1">
    <location>
        <begin position="85"/>
        <end position="104"/>
    </location>
</feature>
<accession>A0A6V8SE79</accession>
<protein>
    <submittedName>
        <fullName evidence="2">Uncharacterized protein</fullName>
    </submittedName>
</protein>
<reference evidence="2 3" key="1">
    <citation type="submission" date="2020-07" db="EMBL/GenBank/DDBJ databases">
        <title>A new beta-1,3-glucan-decomposing anaerobic bacterium isolated from anoxic soil subjected to biological soil disinfestation.</title>
        <authorList>
            <person name="Ueki A."/>
            <person name="Tonouchi A."/>
        </authorList>
    </citation>
    <scope>NUCLEOTIDE SEQUENCE [LARGE SCALE GENOMIC DNA]</scope>
    <source>
        <strain evidence="2 3">TW1</strain>
    </source>
</reference>
<keyword evidence="1" id="KW-1133">Transmembrane helix</keyword>
<dbReference type="AlphaFoldDB" id="A0A6V8SE79"/>
<evidence type="ECO:0000256" key="1">
    <source>
        <dbReference type="SAM" id="Phobius"/>
    </source>
</evidence>
<organism evidence="2 3">
    <name type="scientific">Clostridium fungisolvens</name>
    <dbReference type="NCBI Taxonomy" id="1604897"/>
    <lineage>
        <taxon>Bacteria</taxon>
        <taxon>Bacillati</taxon>
        <taxon>Bacillota</taxon>
        <taxon>Clostridia</taxon>
        <taxon>Eubacteriales</taxon>
        <taxon>Clostridiaceae</taxon>
        <taxon>Clostridium</taxon>
    </lineage>
</organism>
<comment type="caution">
    <text evidence="2">The sequence shown here is derived from an EMBL/GenBank/DDBJ whole genome shotgun (WGS) entry which is preliminary data.</text>
</comment>
<dbReference type="RefSeq" id="WP_183276659.1">
    <property type="nucleotide sequence ID" value="NZ_BLZR01000001.1"/>
</dbReference>
<proteinExistence type="predicted"/>
<keyword evidence="1" id="KW-0472">Membrane</keyword>
<dbReference type="EMBL" id="BLZR01000001">
    <property type="protein sequence ID" value="GFP75131.1"/>
    <property type="molecule type" value="Genomic_DNA"/>
</dbReference>
<name>A0A6V8SE79_9CLOT</name>
<sequence>MRKSLIVSLLFICVGIVIGYLQKDWYLIVDICGMTGLGSLAIAGLLNGAFSGFSNGTAFSSERYKNYPIFDTKENNSIRDQITNFLFIVGVPNIIVAIIAYAILK</sequence>
<keyword evidence="3" id="KW-1185">Reference proteome</keyword>
<dbReference type="Proteomes" id="UP000580568">
    <property type="component" value="Unassembled WGS sequence"/>
</dbReference>
<dbReference type="Pfam" id="PF17247">
    <property type="entry name" value="DUF5316"/>
    <property type="match status" value="1"/>
</dbReference>
<evidence type="ECO:0000313" key="2">
    <source>
        <dbReference type="EMBL" id="GFP75131.1"/>
    </source>
</evidence>